<gene>
    <name evidence="1" type="ORF">B4915_09130</name>
</gene>
<dbReference type="AlphaFoldDB" id="A0A2S9QN56"/>
<comment type="caution">
    <text evidence="1">The sequence shown here is derived from an EMBL/GenBank/DDBJ whole genome shotgun (WGS) entry which is preliminary data.</text>
</comment>
<name>A0A2S9QN56_9MICO</name>
<dbReference type="RefSeq" id="WP_105805483.1">
    <property type="nucleotide sequence ID" value="NZ_MWZD01000017.1"/>
</dbReference>
<keyword evidence="2" id="KW-1185">Reference proteome</keyword>
<evidence type="ECO:0000313" key="1">
    <source>
        <dbReference type="EMBL" id="PRI11024.1"/>
    </source>
</evidence>
<sequence>MDDTLPPAAEVTWAMVEDDFYVGSRAGEFLGYVDQSADGRYLACNMFSHPIGEYGSLDDAMNAVHGTHLSPQLAAEGD</sequence>
<evidence type="ECO:0000313" key="2">
    <source>
        <dbReference type="Proteomes" id="UP000238650"/>
    </source>
</evidence>
<dbReference type="OrthoDB" id="4774486at2"/>
<proteinExistence type="predicted"/>
<reference evidence="1 2" key="1">
    <citation type="journal article" date="2017" name="New Microbes New Infect">
        <title>Genome sequence of 'Leucobacter massiliensis' sp. nov. isolated from human pharynx after travel to the 2014 Hajj.</title>
        <authorList>
            <person name="Leangapichart T."/>
            <person name="Gautret P."/>
            <person name="Nguyen T.T."/>
            <person name="Armstrong N."/>
            <person name="Rolain J.M."/>
        </authorList>
    </citation>
    <scope>NUCLEOTIDE SEQUENCE [LARGE SCALE GENOMIC DNA]</scope>
    <source>
        <strain evidence="1 2">122RC15</strain>
    </source>
</reference>
<protein>
    <submittedName>
        <fullName evidence="1">Uncharacterized protein</fullName>
    </submittedName>
</protein>
<dbReference type="Proteomes" id="UP000238650">
    <property type="component" value="Unassembled WGS sequence"/>
</dbReference>
<accession>A0A2S9QN56</accession>
<dbReference type="EMBL" id="MWZD01000017">
    <property type="protein sequence ID" value="PRI11024.1"/>
    <property type="molecule type" value="Genomic_DNA"/>
</dbReference>
<organism evidence="1 2">
    <name type="scientific">Leucobacter massiliensis</name>
    <dbReference type="NCBI Taxonomy" id="1686285"/>
    <lineage>
        <taxon>Bacteria</taxon>
        <taxon>Bacillati</taxon>
        <taxon>Actinomycetota</taxon>
        <taxon>Actinomycetes</taxon>
        <taxon>Micrococcales</taxon>
        <taxon>Microbacteriaceae</taxon>
        <taxon>Leucobacter</taxon>
    </lineage>
</organism>